<comment type="function">
    <text evidence="8">NQR complex catalyzes the reduction of ubiquinone-1 to ubiquinol by two successive reactions, coupled with the transport of Na(+) ions from the cytoplasm to the periplasm. NqrA to NqrE are probably involved in the second step, the conversion of ubisemiquinone to ubiquinol.</text>
</comment>
<keyword evidence="2 8" id="KW-1278">Translocase</keyword>
<evidence type="ECO:0000259" key="11">
    <source>
        <dbReference type="Pfam" id="PF24836"/>
    </source>
</evidence>
<evidence type="ECO:0000256" key="2">
    <source>
        <dbReference type="ARBA" id="ARBA00022967"/>
    </source>
</evidence>
<evidence type="ECO:0000256" key="3">
    <source>
        <dbReference type="ARBA" id="ARBA00023027"/>
    </source>
</evidence>
<evidence type="ECO:0000259" key="10">
    <source>
        <dbReference type="Pfam" id="PF11973"/>
    </source>
</evidence>
<dbReference type="InterPro" id="IPR022615">
    <property type="entry name" value="NqrA_C_domain"/>
</dbReference>
<evidence type="ECO:0000259" key="9">
    <source>
        <dbReference type="Pfam" id="PF05896"/>
    </source>
</evidence>
<reference evidence="13" key="1">
    <citation type="submission" date="2023-07" db="EMBL/GenBank/DDBJ databases">
        <title>Draft genome sequence of Agarivorans aestuarii strain ZMCS4, a CAZymes producing bacteria isolated from the marine brown algae Clodostephus spongiosus.</title>
        <authorList>
            <person name="Lorente B."/>
            <person name="Cabral C."/>
            <person name="Frias J."/>
            <person name="Faria J."/>
            <person name="Toubarro D."/>
        </authorList>
    </citation>
    <scope>NUCLEOTIDE SEQUENCE [LARGE SCALE GENOMIC DNA]</scope>
    <source>
        <strain evidence="13">ZMCS4</strain>
    </source>
</reference>
<organism evidence="12 13">
    <name type="scientific">Agarivorans aestuarii</name>
    <dbReference type="NCBI Taxonomy" id="1563703"/>
    <lineage>
        <taxon>Bacteria</taxon>
        <taxon>Pseudomonadati</taxon>
        <taxon>Pseudomonadota</taxon>
        <taxon>Gammaproteobacteria</taxon>
        <taxon>Alteromonadales</taxon>
        <taxon>Alteromonadaceae</taxon>
        <taxon>Agarivorans</taxon>
    </lineage>
</organism>
<dbReference type="InterPro" id="IPR056147">
    <property type="entry name" value="NQRA_N"/>
</dbReference>
<evidence type="ECO:0000313" key="13">
    <source>
        <dbReference type="Proteomes" id="UP001310248"/>
    </source>
</evidence>
<evidence type="ECO:0000256" key="8">
    <source>
        <dbReference type="HAMAP-Rule" id="MF_00425"/>
    </source>
</evidence>
<dbReference type="EC" id="7.2.1.1" evidence="8"/>
<keyword evidence="5 8" id="KW-0406">Ion transport</keyword>
<dbReference type="NCBIfam" id="TIGR01936">
    <property type="entry name" value="nqrA"/>
    <property type="match status" value="1"/>
</dbReference>
<gene>
    <name evidence="8" type="primary">nqrA</name>
    <name evidence="12" type="ORF">SNR37_003315</name>
</gene>
<evidence type="ECO:0000313" key="12">
    <source>
        <dbReference type="EMBL" id="MEE1673888.1"/>
    </source>
</evidence>
<keyword evidence="3 8" id="KW-0520">NAD</keyword>
<dbReference type="HAMAP" id="MF_00425">
    <property type="entry name" value="NqrA"/>
    <property type="match status" value="1"/>
</dbReference>
<dbReference type="Pfam" id="PF24836">
    <property type="entry name" value="NQRA_2nd"/>
    <property type="match status" value="1"/>
</dbReference>
<name>A0ABU7G3C5_9ALTE</name>
<feature type="domain" description="NqrA N-terminal barrel-sandwich hybrid" evidence="9">
    <location>
        <begin position="2"/>
        <end position="94"/>
    </location>
</feature>
<evidence type="ECO:0000256" key="4">
    <source>
        <dbReference type="ARBA" id="ARBA00023053"/>
    </source>
</evidence>
<dbReference type="Pfam" id="PF11973">
    <property type="entry name" value="NQRA_SLBB"/>
    <property type="match status" value="1"/>
</dbReference>
<keyword evidence="1 8" id="KW-0813">Transport</keyword>
<dbReference type="PANTHER" id="PTHR37839:SF1">
    <property type="entry name" value="NA(+)-TRANSLOCATING NADH-QUINONE REDUCTASE SUBUNIT A"/>
    <property type="match status" value="1"/>
</dbReference>
<evidence type="ECO:0000256" key="1">
    <source>
        <dbReference type="ARBA" id="ARBA00022448"/>
    </source>
</evidence>
<protein>
    <recommendedName>
        <fullName evidence="8">Na(+)-translocating NADH-quinone reductase subunit A</fullName>
        <shortName evidence="8">Na(+)-NQR subunit A</shortName>
        <shortName evidence="8">Na(+)-translocating NQR subunit A</shortName>
        <ecNumber evidence="8">7.2.1.1</ecNumber>
    </recommendedName>
    <alternativeName>
        <fullName evidence="8">NQR complex subunit A</fullName>
    </alternativeName>
    <alternativeName>
        <fullName evidence="8">NQR-1 subunit A</fullName>
    </alternativeName>
</protein>
<dbReference type="RefSeq" id="WP_329775118.1">
    <property type="nucleotide sequence ID" value="NZ_JAYDYW010000006.1"/>
</dbReference>
<keyword evidence="7 8" id="KW-0739">Sodium transport</keyword>
<dbReference type="InterPro" id="IPR008703">
    <property type="entry name" value="NqrA"/>
</dbReference>
<dbReference type="EMBL" id="JAYDYW010000006">
    <property type="protein sequence ID" value="MEE1673888.1"/>
    <property type="molecule type" value="Genomic_DNA"/>
</dbReference>
<dbReference type="Pfam" id="PF05896">
    <property type="entry name" value="NQRA_N"/>
    <property type="match status" value="1"/>
</dbReference>
<keyword evidence="6 8" id="KW-0830">Ubiquinone</keyword>
<evidence type="ECO:0000256" key="7">
    <source>
        <dbReference type="ARBA" id="ARBA00023201"/>
    </source>
</evidence>
<comment type="catalytic activity">
    <reaction evidence="8">
        <text>a ubiquinone + n Na(+)(in) + NADH + H(+) = a ubiquinol + n Na(+)(out) + NAD(+)</text>
        <dbReference type="Rhea" id="RHEA:47748"/>
        <dbReference type="Rhea" id="RHEA-COMP:9565"/>
        <dbReference type="Rhea" id="RHEA-COMP:9566"/>
        <dbReference type="ChEBI" id="CHEBI:15378"/>
        <dbReference type="ChEBI" id="CHEBI:16389"/>
        <dbReference type="ChEBI" id="CHEBI:17976"/>
        <dbReference type="ChEBI" id="CHEBI:29101"/>
        <dbReference type="ChEBI" id="CHEBI:57540"/>
        <dbReference type="ChEBI" id="CHEBI:57945"/>
        <dbReference type="EC" id="7.2.1.1"/>
    </reaction>
</comment>
<comment type="caution">
    <text evidence="12">The sequence shown here is derived from an EMBL/GenBank/DDBJ whole genome shotgun (WGS) entry which is preliminary data.</text>
</comment>
<keyword evidence="4 8" id="KW-0915">Sodium</keyword>
<comment type="subunit">
    <text evidence="8">Composed of six subunits; NqrA, NqrB, NqrC, NqrD, NqrE and NqrF.</text>
</comment>
<keyword evidence="13" id="KW-1185">Reference proteome</keyword>
<comment type="similarity">
    <text evidence="8">Belongs to the NqrA family.</text>
</comment>
<evidence type="ECO:0000256" key="5">
    <source>
        <dbReference type="ARBA" id="ARBA00023065"/>
    </source>
</evidence>
<feature type="domain" description="Na(+)-translocating NADH-quinone reductase subunit A C-terminal" evidence="10">
    <location>
        <begin position="261"/>
        <end position="310"/>
    </location>
</feature>
<feature type="domain" description="NqrA second alpha/beta" evidence="11">
    <location>
        <begin position="114"/>
        <end position="256"/>
    </location>
</feature>
<dbReference type="InterPro" id="IPR056148">
    <property type="entry name" value="NQRA_2nd"/>
</dbReference>
<proteinExistence type="inferred from homology"/>
<dbReference type="PANTHER" id="PTHR37839">
    <property type="entry name" value="NA(+)-TRANSLOCATING NADH-QUINONE REDUCTASE SUBUNIT A"/>
    <property type="match status" value="1"/>
</dbReference>
<dbReference type="NCBIfam" id="NF003759">
    <property type="entry name" value="PRK05352.1-2"/>
    <property type="match status" value="1"/>
</dbReference>
<evidence type="ECO:0000256" key="6">
    <source>
        <dbReference type="ARBA" id="ARBA00023075"/>
    </source>
</evidence>
<dbReference type="Proteomes" id="UP001310248">
    <property type="component" value="Unassembled WGS sequence"/>
</dbReference>
<accession>A0ABU7G3C5</accession>
<sequence length="446" mass="48113">MITINKGLDLPIKGGPKQQIVDASIITKVAVLGEDYVGMRPTMKVRVGDVVSQGQTLFEDKKNPGVVFTAPCAGVVQEINRGAQRVLQSVVIEKQDGDSIDFGALSDAEIDSADRATIVDKLVKSGQWVGLRTRPYSKVPAVDSEPSAIFVTAIDTNPLAADPKVVIDQNESAYLTGLRVLSRLTAGEVFVCKANDSLPKSDAARVEEHVFAGPHPAGLAGTHIHTLKPASAQRTVWTLSYQEVIAFGHLFASGKVYSQRVVSLAGPVVKEPRLVRTELGANVVELTDGELVDGEHRIISGSVLMGNHATGPHAYIGRYHQQVVALEEGYEKEFMGWAVPGTSKFSLARVFISGLNKSKLFPFTTTTGGSARAMVPIGQYERIMPLDILPTLLLRDLLANDTDSAQQLGCLELDEEDLALCTFVCPGKYEYGSVLRDCLTKIEKEG</sequence>